<comment type="caution">
    <text evidence="1">The sequence shown here is derived from an EMBL/GenBank/DDBJ whole genome shotgun (WGS) entry which is preliminary data.</text>
</comment>
<evidence type="ECO:0000313" key="1">
    <source>
        <dbReference type="EMBL" id="KAF9747017.1"/>
    </source>
</evidence>
<accession>A0A8H7KBK0</accession>
<dbReference type="EMBL" id="JADCTT010000010">
    <property type="protein sequence ID" value="KAF9747017.1"/>
    <property type="molecule type" value="Genomic_DNA"/>
</dbReference>
<evidence type="ECO:0000313" key="2">
    <source>
        <dbReference type="Proteomes" id="UP000616885"/>
    </source>
</evidence>
<sequence length="104" mass="11779">MPRTVSLQRATFRLCQQTPQRIGPGLIRSSSPRISQIFHHSHRTYLTDSIRAHQARKMAPNLDGFFKQVDTSADHFIERLKKAVAIPSISAEDARRPDVIRMGG</sequence>
<organism evidence="1 2">
    <name type="scientific">Bionectria ochroleuca</name>
    <name type="common">Gliocladium roseum</name>
    <dbReference type="NCBI Taxonomy" id="29856"/>
    <lineage>
        <taxon>Eukaryota</taxon>
        <taxon>Fungi</taxon>
        <taxon>Dikarya</taxon>
        <taxon>Ascomycota</taxon>
        <taxon>Pezizomycotina</taxon>
        <taxon>Sordariomycetes</taxon>
        <taxon>Hypocreomycetidae</taxon>
        <taxon>Hypocreales</taxon>
        <taxon>Bionectriaceae</taxon>
        <taxon>Clonostachys</taxon>
    </lineage>
</organism>
<gene>
    <name evidence="1" type="ORF">IM811_002351</name>
</gene>
<dbReference type="AlphaFoldDB" id="A0A8H7KBK0"/>
<name>A0A8H7KBK0_BIOOC</name>
<reference evidence="1" key="1">
    <citation type="submission" date="2020-10" db="EMBL/GenBank/DDBJ databases">
        <title>High-Quality Genome Resource of Clonostachys rosea strain S41 by Oxford Nanopore Long-Read Sequencing.</title>
        <authorList>
            <person name="Wang H."/>
        </authorList>
    </citation>
    <scope>NUCLEOTIDE SEQUENCE</scope>
    <source>
        <strain evidence="1">S41</strain>
    </source>
</reference>
<protein>
    <submittedName>
        <fullName evidence="1">Uncharacterized protein</fullName>
    </submittedName>
</protein>
<dbReference type="Proteomes" id="UP000616885">
    <property type="component" value="Unassembled WGS sequence"/>
</dbReference>
<proteinExistence type="predicted"/>